<dbReference type="InterPro" id="IPR041519">
    <property type="entry name" value="HEPN_RiboL-PSP"/>
</dbReference>
<proteinExistence type="predicted"/>
<evidence type="ECO:0000313" key="3">
    <source>
        <dbReference type="Proteomes" id="UP001066278"/>
    </source>
</evidence>
<comment type="caution">
    <text evidence="2">The sequence shown here is derived from an EMBL/GenBank/DDBJ whole genome shotgun (WGS) entry which is preliminary data.</text>
</comment>
<sequence>MVEDVKTYSERFNNLESRLYDLENHYVSQLYEKSVIDLNPKELDMCRGYRVLCHAEVESYLEDRALELLNHSRSNWFHHKKINTSLLSLFAHYKFLDNPVINGYEEVGEGNNNRKYMKLDEKIGKICADFKEEKIKMNHGLKQKNLINLLVPLGIDVFELDTAWLSTMDSFGSRRGETAHTSVQTQQPIDLTTEKSDLEIIKHGLKELDELIDNLLED</sequence>
<protein>
    <submittedName>
        <fullName evidence="2">HEPN domain-containing protein</fullName>
    </submittedName>
</protein>
<accession>A0A9Q4EU13</accession>
<dbReference type="RefSeq" id="WP_268310144.1">
    <property type="nucleotide sequence ID" value="NZ_JALAXJ010000017.1"/>
</dbReference>
<dbReference type="Pfam" id="PF18735">
    <property type="entry name" value="HEPN_RiboL-PSP"/>
    <property type="match status" value="1"/>
</dbReference>
<evidence type="ECO:0000259" key="1">
    <source>
        <dbReference type="Pfam" id="PF18735"/>
    </source>
</evidence>
<gene>
    <name evidence="2" type="ORF">MOE99_15650</name>
</gene>
<evidence type="ECO:0000313" key="2">
    <source>
        <dbReference type="EMBL" id="MCY9230757.1"/>
    </source>
</evidence>
<feature type="domain" description="RiboL-PSP-HEPN" evidence="1">
    <location>
        <begin position="15"/>
        <end position="214"/>
    </location>
</feature>
<dbReference type="AlphaFoldDB" id="A0A9Q4EU13"/>
<reference evidence="2" key="1">
    <citation type="submission" date="2022-02" db="EMBL/GenBank/DDBJ databases">
        <title>Crop Bioprotection Bacillus Genome Sequencing.</title>
        <authorList>
            <person name="Dunlap C."/>
        </authorList>
    </citation>
    <scope>NUCLEOTIDE SEQUENCE</scope>
    <source>
        <strain evidence="2">T20C13</strain>
    </source>
</reference>
<organism evidence="2 3">
    <name type="scientific">Bacillus inaquosorum</name>
    <dbReference type="NCBI Taxonomy" id="483913"/>
    <lineage>
        <taxon>Bacteria</taxon>
        <taxon>Bacillati</taxon>
        <taxon>Bacillota</taxon>
        <taxon>Bacilli</taxon>
        <taxon>Bacillales</taxon>
        <taxon>Bacillaceae</taxon>
        <taxon>Bacillus</taxon>
    </lineage>
</organism>
<name>A0A9Q4EU13_9BACI</name>
<dbReference type="EMBL" id="JALAXJ010000017">
    <property type="protein sequence ID" value="MCY9230757.1"/>
    <property type="molecule type" value="Genomic_DNA"/>
</dbReference>
<dbReference type="Proteomes" id="UP001066278">
    <property type="component" value="Unassembled WGS sequence"/>
</dbReference>